<feature type="domain" description="HTH gntR-type" evidence="5">
    <location>
        <begin position="8"/>
        <end position="76"/>
    </location>
</feature>
<dbReference type="SUPFAM" id="SSF46785">
    <property type="entry name" value="Winged helix' DNA-binding domain"/>
    <property type="match status" value="1"/>
</dbReference>
<dbReference type="Gene3D" id="1.20.120.530">
    <property type="entry name" value="GntR ligand-binding domain-like"/>
    <property type="match status" value="1"/>
</dbReference>
<evidence type="ECO:0000256" key="1">
    <source>
        <dbReference type="ARBA" id="ARBA00023015"/>
    </source>
</evidence>
<evidence type="ECO:0000313" key="7">
    <source>
        <dbReference type="Proteomes" id="UP000184342"/>
    </source>
</evidence>
<keyword evidence="4" id="KW-0175">Coiled coil</keyword>
<gene>
    <name evidence="6" type="ORF">SAMN02745691_01769</name>
</gene>
<dbReference type="STRING" id="1122934.SAMN02745691_01769"/>
<dbReference type="PANTHER" id="PTHR43537">
    <property type="entry name" value="TRANSCRIPTIONAL REGULATOR, GNTR FAMILY"/>
    <property type="match status" value="1"/>
</dbReference>
<evidence type="ECO:0000259" key="5">
    <source>
        <dbReference type="PROSITE" id="PS50949"/>
    </source>
</evidence>
<organism evidence="6 7">
    <name type="scientific">Parasporobacterium paucivorans DSM 15970</name>
    <dbReference type="NCBI Taxonomy" id="1122934"/>
    <lineage>
        <taxon>Bacteria</taxon>
        <taxon>Bacillati</taxon>
        <taxon>Bacillota</taxon>
        <taxon>Clostridia</taxon>
        <taxon>Lachnospirales</taxon>
        <taxon>Lachnospiraceae</taxon>
        <taxon>Parasporobacterium</taxon>
    </lineage>
</organism>
<dbReference type="CDD" id="cd07377">
    <property type="entry name" value="WHTH_GntR"/>
    <property type="match status" value="1"/>
</dbReference>
<accession>A0A1M6IGI9</accession>
<dbReference type="OrthoDB" id="9799482at2"/>
<dbReference type="InterPro" id="IPR036388">
    <property type="entry name" value="WH-like_DNA-bd_sf"/>
</dbReference>
<dbReference type="SUPFAM" id="SSF48008">
    <property type="entry name" value="GntR ligand-binding domain-like"/>
    <property type="match status" value="1"/>
</dbReference>
<dbReference type="PRINTS" id="PR00035">
    <property type="entry name" value="HTHGNTR"/>
</dbReference>
<dbReference type="AlphaFoldDB" id="A0A1M6IGI9"/>
<dbReference type="SMART" id="SM00895">
    <property type="entry name" value="FCD"/>
    <property type="match status" value="1"/>
</dbReference>
<dbReference type="PANTHER" id="PTHR43537:SF5">
    <property type="entry name" value="UXU OPERON TRANSCRIPTIONAL REGULATOR"/>
    <property type="match status" value="1"/>
</dbReference>
<reference evidence="6 7" key="1">
    <citation type="submission" date="2016-11" db="EMBL/GenBank/DDBJ databases">
        <authorList>
            <person name="Jaros S."/>
            <person name="Januszkiewicz K."/>
            <person name="Wedrychowicz H."/>
        </authorList>
    </citation>
    <scope>NUCLEOTIDE SEQUENCE [LARGE SCALE GENOMIC DNA]</scope>
    <source>
        <strain evidence="6 7">DSM 15970</strain>
    </source>
</reference>
<dbReference type="InterPro" id="IPR008920">
    <property type="entry name" value="TF_FadR/GntR_C"/>
</dbReference>
<keyword evidence="7" id="KW-1185">Reference proteome</keyword>
<dbReference type="EMBL" id="FQYT01000018">
    <property type="protein sequence ID" value="SHJ33585.1"/>
    <property type="molecule type" value="Genomic_DNA"/>
</dbReference>
<keyword evidence="2" id="KW-0238">DNA-binding</keyword>
<protein>
    <submittedName>
        <fullName evidence="6">GntR family transcriptional regulator, transcriptional repressor for pyruvate dehydrogenase complex</fullName>
    </submittedName>
</protein>
<feature type="coiled-coil region" evidence="4">
    <location>
        <begin position="117"/>
        <end position="144"/>
    </location>
</feature>
<dbReference type="SMART" id="SM00345">
    <property type="entry name" value="HTH_GNTR"/>
    <property type="match status" value="1"/>
</dbReference>
<dbReference type="InterPro" id="IPR011711">
    <property type="entry name" value="GntR_C"/>
</dbReference>
<keyword evidence="3" id="KW-0804">Transcription</keyword>
<evidence type="ECO:0000256" key="3">
    <source>
        <dbReference type="ARBA" id="ARBA00023163"/>
    </source>
</evidence>
<dbReference type="GO" id="GO:0003677">
    <property type="term" value="F:DNA binding"/>
    <property type="evidence" value="ECO:0007669"/>
    <property type="project" value="UniProtKB-KW"/>
</dbReference>
<proteinExistence type="predicted"/>
<sequence>MFKHVKEKKLYEQVVDQVKYLIDKGELKIGDPLPSVDELAQMVGVGRSTVREALVVLEAIGCIRTARGKVAVITGTTQQVETPLDPLDMLENYKNRFQLVQEYNMILEPAVASLAAKKATDEDIERLGRNIEQMKEALKKRNSQNTVEQLSMEFHLILMEIVRNPYILNIFNLTKQIEKDNRKVVLKVDNRIDDTVSEHYEIYLAIKDHDEEKAFKAMMKHVQNVGLAFEAL</sequence>
<dbReference type="PROSITE" id="PS50949">
    <property type="entry name" value="HTH_GNTR"/>
    <property type="match status" value="1"/>
</dbReference>
<dbReference type="GO" id="GO:0003700">
    <property type="term" value="F:DNA-binding transcription factor activity"/>
    <property type="evidence" value="ECO:0007669"/>
    <property type="project" value="InterPro"/>
</dbReference>
<evidence type="ECO:0000256" key="4">
    <source>
        <dbReference type="SAM" id="Coils"/>
    </source>
</evidence>
<dbReference type="Gene3D" id="1.10.10.10">
    <property type="entry name" value="Winged helix-like DNA-binding domain superfamily/Winged helix DNA-binding domain"/>
    <property type="match status" value="1"/>
</dbReference>
<dbReference type="RefSeq" id="WP_073994056.1">
    <property type="nucleotide sequence ID" value="NZ_FQYT01000018.1"/>
</dbReference>
<dbReference type="Proteomes" id="UP000184342">
    <property type="component" value="Unassembled WGS sequence"/>
</dbReference>
<keyword evidence="1" id="KW-0805">Transcription regulation</keyword>
<dbReference type="Pfam" id="PF07729">
    <property type="entry name" value="FCD"/>
    <property type="match status" value="1"/>
</dbReference>
<name>A0A1M6IGI9_9FIRM</name>
<dbReference type="InterPro" id="IPR036390">
    <property type="entry name" value="WH_DNA-bd_sf"/>
</dbReference>
<dbReference type="Pfam" id="PF00392">
    <property type="entry name" value="GntR"/>
    <property type="match status" value="1"/>
</dbReference>
<evidence type="ECO:0000256" key="2">
    <source>
        <dbReference type="ARBA" id="ARBA00023125"/>
    </source>
</evidence>
<keyword evidence="6" id="KW-0670">Pyruvate</keyword>
<evidence type="ECO:0000313" key="6">
    <source>
        <dbReference type="EMBL" id="SHJ33585.1"/>
    </source>
</evidence>
<dbReference type="InterPro" id="IPR000524">
    <property type="entry name" value="Tscrpt_reg_HTH_GntR"/>
</dbReference>